<accession>A0A934WY34</accession>
<dbReference type="Proteomes" id="UP000611723">
    <property type="component" value="Unassembled WGS sequence"/>
</dbReference>
<evidence type="ECO:0000313" key="2">
    <source>
        <dbReference type="Proteomes" id="UP000611723"/>
    </source>
</evidence>
<protein>
    <submittedName>
        <fullName evidence="1">Uncharacterized protein</fullName>
    </submittedName>
</protein>
<reference evidence="1" key="1">
    <citation type="submission" date="2021-01" db="EMBL/GenBank/DDBJ databases">
        <title>Marivirga aurantiaca sp. nov., isolated from intertidal surface sediments.</title>
        <authorList>
            <person name="Zhang M."/>
        </authorList>
    </citation>
    <scope>NUCLEOTIDE SEQUENCE</scope>
    <source>
        <strain evidence="1">S37H4</strain>
    </source>
</reference>
<comment type="caution">
    <text evidence="1">The sequence shown here is derived from an EMBL/GenBank/DDBJ whole genome shotgun (WGS) entry which is preliminary data.</text>
</comment>
<gene>
    <name evidence="1" type="ORF">JKA74_08250</name>
</gene>
<dbReference type="EMBL" id="JAEQBW010000003">
    <property type="protein sequence ID" value="MBK6265026.1"/>
    <property type="molecule type" value="Genomic_DNA"/>
</dbReference>
<name>A0A934WY34_9BACT</name>
<evidence type="ECO:0000313" key="1">
    <source>
        <dbReference type="EMBL" id="MBK6265026.1"/>
    </source>
</evidence>
<keyword evidence="2" id="KW-1185">Reference proteome</keyword>
<sequence length="61" mass="7309">MLDYVKSILSKVSFDKRLFEKELVKAIALLVEKELYSLKDWCYRNFSSKYNDVLNKHFTSI</sequence>
<dbReference type="RefSeq" id="WP_201430708.1">
    <property type="nucleotide sequence ID" value="NZ_JAEQBW010000003.1"/>
</dbReference>
<proteinExistence type="predicted"/>
<dbReference type="AlphaFoldDB" id="A0A934WY34"/>
<organism evidence="1 2">
    <name type="scientific">Marivirga aurantiaca</name>
    <dbReference type="NCBI Taxonomy" id="2802615"/>
    <lineage>
        <taxon>Bacteria</taxon>
        <taxon>Pseudomonadati</taxon>
        <taxon>Bacteroidota</taxon>
        <taxon>Cytophagia</taxon>
        <taxon>Cytophagales</taxon>
        <taxon>Marivirgaceae</taxon>
        <taxon>Marivirga</taxon>
    </lineage>
</organism>